<organism evidence="4 5">
    <name type="scientific">Spirochaeta isovalerica</name>
    <dbReference type="NCBI Taxonomy" id="150"/>
    <lineage>
        <taxon>Bacteria</taxon>
        <taxon>Pseudomonadati</taxon>
        <taxon>Spirochaetota</taxon>
        <taxon>Spirochaetia</taxon>
        <taxon>Spirochaetales</taxon>
        <taxon>Spirochaetaceae</taxon>
        <taxon>Spirochaeta</taxon>
    </lineage>
</organism>
<dbReference type="InterPro" id="IPR001647">
    <property type="entry name" value="HTH_TetR"/>
</dbReference>
<feature type="domain" description="HTH tetR-type" evidence="3">
    <location>
        <begin position="24"/>
        <end position="84"/>
    </location>
</feature>
<evidence type="ECO:0000313" key="4">
    <source>
        <dbReference type="EMBL" id="MBB6479317.1"/>
    </source>
</evidence>
<evidence type="ECO:0000313" key="5">
    <source>
        <dbReference type="Proteomes" id="UP000587760"/>
    </source>
</evidence>
<dbReference type="PANTHER" id="PTHR43479:SF11">
    <property type="entry name" value="ACREF_ENVCD OPERON REPRESSOR-RELATED"/>
    <property type="match status" value="1"/>
</dbReference>
<keyword evidence="1 2" id="KW-0238">DNA-binding</keyword>
<name>A0A841R801_9SPIO</name>
<sequence>MILLPVGHSTDWGRQCMAETRNDPKLKEFIINKTLELMSENGVGGTSLKQVAEACCISRGTLYYYFKSKDELILQINQWNMNRITSTLLGLLDGFLREGKSPGEIVLEIFKSVSGAELRGRMHFYLINEAMTSNPALIAPLRESYREWFRIIENSFTRFLPESSDREAVARSLVAALDGIIIQKFLSLNDISLKRIVDIETKGYGG</sequence>
<dbReference type="Gene3D" id="1.10.357.10">
    <property type="entry name" value="Tetracycline Repressor, domain 2"/>
    <property type="match status" value="1"/>
</dbReference>
<dbReference type="PANTHER" id="PTHR43479">
    <property type="entry name" value="ACREF/ENVCD OPERON REPRESSOR-RELATED"/>
    <property type="match status" value="1"/>
</dbReference>
<dbReference type="PROSITE" id="PS01081">
    <property type="entry name" value="HTH_TETR_1"/>
    <property type="match status" value="1"/>
</dbReference>
<dbReference type="InterPro" id="IPR023772">
    <property type="entry name" value="DNA-bd_HTH_TetR-type_CS"/>
</dbReference>
<dbReference type="InterPro" id="IPR036271">
    <property type="entry name" value="Tet_transcr_reg_TetR-rel_C_sf"/>
</dbReference>
<dbReference type="InterPro" id="IPR009057">
    <property type="entry name" value="Homeodomain-like_sf"/>
</dbReference>
<protein>
    <submittedName>
        <fullName evidence="4">AcrR family transcriptional regulator</fullName>
    </submittedName>
</protein>
<dbReference type="Proteomes" id="UP000587760">
    <property type="component" value="Unassembled WGS sequence"/>
</dbReference>
<evidence type="ECO:0000256" key="2">
    <source>
        <dbReference type="PROSITE-ProRule" id="PRU00335"/>
    </source>
</evidence>
<dbReference type="SUPFAM" id="SSF48498">
    <property type="entry name" value="Tetracyclin repressor-like, C-terminal domain"/>
    <property type="match status" value="1"/>
</dbReference>
<dbReference type="PRINTS" id="PR00455">
    <property type="entry name" value="HTHTETR"/>
</dbReference>
<gene>
    <name evidence="4" type="ORF">HNR50_000950</name>
</gene>
<dbReference type="GO" id="GO:0003677">
    <property type="term" value="F:DNA binding"/>
    <property type="evidence" value="ECO:0007669"/>
    <property type="project" value="UniProtKB-UniRule"/>
</dbReference>
<dbReference type="PROSITE" id="PS50977">
    <property type="entry name" value="HTH_TETR_2"/>
    <property type="match status" value="1"/>
</dbReference>
<reference evidence="4 5" key="1">
    <citation type="submission" date="2020-08" db="EMBL/GenBank/DDBJ databases">
        <title>Genomic Encyclopedia of Type Strains, Phase IV (KMG-IV): sequencing the most valuable type-strain genomes for metagenomic binning, comparative biology and taxonomic classification.</title>
        <authorList>
            <person name="Goeker M."/>
        </authorList>
    </citation>
    <scope>NUCLEOTIDE SEQUENCE [LARGE SCALE GENOMIC DNA]</scope>
    <source>
        <strain evidence="4 5">DSM 2461</strain>
    </source>
</reference>
<feature type="DNA-binding region" description="H-T-H motif" evidence="2">
    <location>
        <begin position="47"/>
        <end position="66"/>
    </location>
</feature>
<dbReference type="Pfam" id="PF00440">
    <property type="entry name" value="TetR_N"/>
    <property type="match status" value="1"/>
</dbReference>
<dbReference type="InterPro" id="IPR050624">
    <property type="entry name" value="HTH-type_Tx_Regulator"/>
</dbReference>
<keyword evidence="5" id="KW-1185">Reference proteome</keyword>
<evidence type="ECO:0000256" key="1">
    <source>
        <dbReference type="ARBA" id="ARBA00023125"/>
    </source>
</evidence>
<evidence type="ECO:0000259" key="3">
    <source>
        <dbReference type="PROSITE" id="PS50977"/>
    </source>
</evidence>
<comment type="caution">
    <text evidence="4">The sequence shown here is derived from an EMBL/GenBank/DDBJ whole genome shotgun (WGS) entry which is preliminary data.</text>
</comment>
<dbReference type="SUPFAM" id="SSF46689">
    <property type="entry name" value="Homeodomain-like"/>
    <property type="match status" value="1"/>
</dbReference>
<dbReference type="RefSeq" id="WP_184744387.1">
    <property type="nucleotide sequence ID" value="NZ_JACHGJ010000001.1"/>
</dbReference>
<dbReference type="EMBL" id="JACHGJ010000001">
    <property type="protein sequence ID" value="MBB6479317.1"/>
    <property type="molecule type" value="Genomic_DNA"/>
</dbReference>
<accession>A0A841R801</accession>
<dbReference type="AlphaFoldDB" id="A0A841R801"/>
<proteinExistence type="predicted"/>